<dbReference type="Gene3D" id="3.40.50.1110">
    <property type="entry name" value="SGNH hydrolase"/>
    <property type="match status" value="1"/>
</dbReference>
<dbReference type="EMBL" id="JXMS01000035">
    <property type="protein sequence ID" value="OBQ45926.1"/>
    <property type="molecule type" value="Genomic_DNA"/>
</dbReference>
<dbReference type="AlphaFoldDB" id="A0A1B7X998"/>
<evidence type="ECO:0000313" key="3">
    <source>
        <dbReference type="Proteomes" id="UP000091979"/>
    </source>
</evidence>
<protein>
    <recommendedName>
        <fullName evidence="1">SGNH hydrolase-type esterase domain-containing protein</fullName>
    </recommendedName>
</protein>
<dbReference type="InterPro" id="IPR036514">
    <property type="entry name" value="SGNH_hydro_sf"/>
</dbReference>
<dbReference type="InterPro" id="IPR013830">
    <property type="entry name" value="SGNH_hydro"/>
</dbReference>
<evidence type="ECO:0000313" key="2">
    <source>
        <dbReference type="EMBL" id="OBQ45926.1"/>
    </source>
</evidence>
<dbReference type="Pfam" id="PF13472">
    <property type="entry name" value="Lipase_GDSL_2"/>
    <property type="match status" value="1"/>
</dbReference>
<dbReference type="STRING" id="1560234.SP90_15380"/>
<gene>
    <name evidence="2" type="ORF">SP90_15380</name>
</gene>
<comment type="caution">
    <text evidence="2">The sequence shown here is derived from an EMBL/GenBank/DDBJ whole genome shotgun (WGS) entry which is preliminary data.</text>
</comment>
<organism evidence="2 3">
    <name type="scientific">Halodesulfovibrio spirochaetisodalis</name>
    <dbReference type="NCBI Taxonomy" id="1560234"/>
    <lineage>
        <taxon>Bacteria</taxon>
        <taxon>Pseudomonadati</taxon>
        <taxon>Thermodesulfobacteriota</taxon>
        <taxon>Desulfovibrionia</taxon>
        <taxon>Desulfovibrionales</taxon>
        <taxon>Desulfovibrionaceae</taxon>
        <taxon>Halodesulfovibrio</taxon>
    </lineage>
</organism>
<dbReference type="OrthoDB" id="5196031at2"/>
<evidence type="ECO:0000259" key="1">
    <source>
        <dbReference type="Pfam" id="PF13472"/>
    </source>
</evidence>
<dbReference type="Proteomes" id="UP000091979">
    <property type="component" value="Unassembled WGS sequence"/>
</dbReference>
<dbReference type="SUPFAM" id="SSF52266">
    <property type="entry name" value="SGNH hydrolase"/>
    <property type="match status" value="1"/>
</dbReference>
<keyword evidence="3" id="KW-1185">Reference proteome</keyword>
<feature type="domain" description="SGNH hydrolase-type esterase" evidence="1">
    <location>
        <begin position="6"/>
        <end position="181"/>
    </location>
</feature>
<dbReference type="PATRIC" id="fig|1560234.3.peg.2363"/>
<dbReference type="RefSeq" id="WP_066858351.1">
    <property type="nucleotide sequence ID" value="NZ_JXMS01000035.1"/>
</dbReference>
<accession>A0A1B7X998</accession>
<proteinExistence type="predicted"/>
<dbReference type="GO" id="GO:0016788">
    <property type="term" value="F:hydrolase activity, acting on ester bonds"/>
    <property type="evidence" value="ECO:0007669"/>
    <property type="project" value="UniProtKB-ARBA"/>
</dbReference>
<name>A0A1B7X998_9BACT</name>
<reference evidence="2 3" key="1">
    <citation type="submission" date="2015-01" db="EMBL/GenBank/DDBJ databases">
        <title>Desulfovibrio sp. JC271 draft genome sequence.</title>
        <authorList>
            <person name="Shivani Y."/>
            <person name="Subhash Y."/>
            <person name="Sasikala C."/>
            <person name="Ramana C.V."/>
        </authorList>
    </citation>
    <scope>NUCLEOTIDE SEQUENCE [LARGE SCALE GENOMIC DNA]</scope>
    <source>
        <strain evidence="2 3">JC271</strain>
    </source>
</reference>
<sequence length="198" mass="21900">MKTFFFFGDSLTLGVNDPSLSGWIGQLSVISGVPVPPSTFYNMGARKHSSLAIAKRWKQEVEARLIPESDPRLLFCFGVVDMAAPAGVQTVSIEDSINAARTILVDAVETYGKSNIVMVSPFPVVDITHRERIGKLSAAYLDMCADYDIPYVDVFTRLEHHEPYLNTLSDGIHPDKDGNALIANALHEHEHIVLWMNS</sequence>